<comment type="caution">
    <text evidence="2">The sequence shown here is derived from an EMBL/GenBank/DDBJ whole genome shotgun (WGS) entry which is preliminary data.</text>
</comment>
<accession>A0ABU3PG93</accession>
<dbReference type="Proteomes" id="UP001246372">
    <property type="component" value="Unassembled WGS sequence"/>
</dbReference>
<dbReference type="Pfam" id="PF01590">
    <property type="entry name" value="GAF"/>
    <property type="match status" value="1"/>
</dbReference>
<dbReference type="SUPFAM" id="SSF55073">
    <property type="entry name" value="Nucleotide cyclase"/>
    <property type="match status" value="1"/>
</dbReference>
<dbReference type="InterPro" id="IPR003018">
    <property type="entry name" value="GAF"/>
</dbReference>
<evidence type="ECO:0000259" key="1">
    <source>
        <dbReference type="PROSITE" id="PS50887"/>
    </source>
</evidence>
<dbReference type="PANTHER" id="PTHR43102:SF2">
    <property type="entry name" value="GAF DOMAIN-CONTAINING PROTEIN"/>
    <property type="match status" value="1"/>
</dbReference>
<dbReference type="InterPro" id="IPR000160">
    <property type="entry name" value="GGDEF_dom"/>
</dbReference>
<dbReference type="RefSeq" id="WP_315651862.1">
    <property type="nucleotide sequence ID" value="NZ_JAVXZY010000007.1"/>
</dbReference>
<organism evidence="2 3">
    <name type="scientific">Roseateles aquae</name>
    <dbReference type="NCBI Taxonomy" id="3077235"/>
    <lineage>
        <taxon>Bacteria</taxon>
        <taxon>Pseudomonadati</taxon>
        <taxon>Pseudomonadota</taxon>
        <taxon>Betaproteobacteria</taxon>
        <taxon>Burkholderiales</taxon>
        <taxon>Sphaerotilaceae</taxon>
        <taxon>Roseateles</taxon>
    </lineage>
</organism>
<dbReference type="InterPro" id="IPR043128">
    <property type="entry name" value="Rev_trsase/Diguanyl_cyclase"/>
</dbReference>
<dbReference type="EC" id="2.7.7.65" evidence="2"/>
<dbReference type="EMBL" id="JAVXZY010000007">
    <property type="protein sequence ID" value="MDT9000976.1"/>
    <property type="molecule type" value="Genomic_DNA"/>
</dbReference>
<dbReference type="PROSITE" id="PS50887">
    <property type="entry name" value="GGDEF"/>
    <property type="match status" value="1"/>
</dbReference>
<dbReference type="NCBIfam" id="TIGR00254">
    <property type="entry name" value="GGDEF"/>
    <property type="match status" value="1"/>
</dbReference>
<reference evidence="2" key="1">
    <citation type="submission" date="2023-09" db="EMBL/GenBank/DDBJ databases">
        <title>Paucibacter sp. APW11 Genome sequencing and assembly.</title>
        <authorList>
            <person name="Kim I."/>
        </authorList>
    </citation>
    <scope>NUCLEOTIDE SEQUENCE</scope>
    <source>
        <strain evidence="2">APW11</strain>
    </source>
</reference>
<dbReference type="InterPro" id="IPR029016">
    <property type="entry name" value="GAF-like_dom_sf"/>
</dbReference>
<keyword evidence="2" id="KW-0548">Nucleotidyltransferase</keyword>
<proteinExistence type="predicted"/>
<sequence length="323" mass="35679">MLAPAFPADEAQRLQALQALHLLDTEAEERFDRFTRLAKRLFGVAVVSVTLVDAHRQWAKSIQGIELRELPRRVSFCGHAILSDALLLVPDARLDERFADNPLVTGEPFIRFYAGQPLRAPNGQRIGTLCLIDRDARAFGDEDQALLKDLALMVEHEIALLQLATVDELTGLSNRRGFEALARHALSLCGRQQRPATLLFFDLNRFKAINDQFGHAAGDQALVAFAGLLRKTFRESDVVARLGGDEFAVLLSNAPQTELAGALQRLRDAVQGFNSAQPAGGWQLLYSVGSAAFDPARHANAQELLNEADRLMYEDKLSAGRER</sequence>
<keyword evidence="2" id="KW-0808">Transferase</keyword>
<dbReference type="SMART" id="SM00267">
    <property type="entry name" value="GGDEF"/>
    <property type="match status" value="1"/>
</dbReference>
<gene>
    <name evidence="2" type="ORF">RQP53_16990</name>
</gene>
<dbReference type="Gene3D" id="3.30.70.270">
    <property type="match status" value="1"/>
</dbReference>
<protein>
    <submittedName>
        <fullName evidence="2">Sensor domain-containing diguanylate cyclase</fullName>
        <ecNumber evidence="2">2.7.7.65</ecNumber>
    </submittedName>
</protein>
<dbReference type="Pfam" id="PF00990">
    <property type="entry name" value="GGDEF"/>
    <property type="match status" value="1"/>
</dbReference>
<dbReference type="SMART" id="SM00065">
    <property type="entry name" value="GAF"/>
    <property type="match status" value="1"/>
</dbReference>
<dbReference type="GO" id="GO:0052621">
    <property type="term" value="F:diguanylate cyclase activity"/>
    <property type="evidence" value="ECO:0007669"/>
    <property type="project" value="UniProtKB-EC"/>
</dbReference>
<dbReference type="PANTHER" id="PTHR43102">
    <property type="entry name" value="SLR1143 PROTEIN"/>
    <property type="match status" value="1"/>
</dbReference>
<evidence type="ECO:0000313" key="2">
    <source>
        <dbReference type="EMBL" id="MDT9000976.1"/>
    </source>
</evidence>
<keyword evidence="3" id="KW-1185">Reference proteome</keyword>
<dbReference type="SUPFAM" id="SSF55781">
    <property type="entry name" value="GAF domain-like"/>
    <property type="match status" value="1"/>
</dbReference>
<dbReference type="CDD" id="cd01949">
    <property type="entry name" value="GGDEF"/>
    <property type="match status" value="1"/>
</dbReference>
<name>A0ABU3PG93_9BURK</name>
<dbReference type="InterPro" id="IPR029787">
    <property type="entry name" value="Nucleotide_cyclase"/>
</dbReference>
<evidence type="ECO:0000313" key="3">
    <source>
        <dbReference type="Proteomes" id="UP001246372"/>
    </source>
</evidence>
<dbReference type="Gene3D" id="3.30.450.40">
    <property type="match status" value="1"/>
</dbReference>
<feature type="domain" description="GGDEF" evidence="1">
    <location>
        <begin position="194"/>
        <end position="323"/>
    </location>
</feature>